<dbReference type="GO" id="GO:0004343">
    <property type="term" value="F:glucosamine 6-phosphate N-acetyltransferase activity"/>
    <property type="evidence" value="ECO:0007669"/>
    <property type="project" value="TreeGrafter"/>
</dbReference>
<dbReference type="Pfam" id="PF13673">
    <property type="entry name" value="Acetyltransf_10"/>
    <property type="match status" value="1"/>
</dbReference>
<proteinExistence type="predicted"/>
<dbReference type="PROSITE" id="PS51186">
    <property type="entry name" value="GNAT"/>
    <property type="match status" value="1"/>
</dbReference>
<dbReference type="SUPFAM" id="SSF55729">
    <property type="entry name" value="Acyl-CoA N-acyltransferases (Nat)"/>
    <property type="match status" value="1"/>
</dbReference>
<dbReference type="STRING" id="1810504.PG2T_09495"/>
<accession>A0A1B1YUB9</accession>
<dbReference type="OrthoDB" id="9796171at2"/>
<reference evidence="3" key="1">
    <citation type="submission" date="2016-03" db="EMBL/GenBank/DDBJ databases">
        <title>Complete genome sequence of Solimmundus cernigliae, representing a novel lineage of polycyclic aromatic hydrocarbon degraders within the Gammaproteobacteria.</title>
        <authorList>
            <person name="Singleton D.R."/>
            <person name="Dickey A.N."/>
            <person name="Scholl E.H."/>
            <person name="Wright F.A."/>
            <person name="Aitken M.D."/>
        </authorList>
    </citation>
    <scope>NUCLEOTIDE SEQUENCE [LARGE SCALE GENOMIC DNA]</scope>
    <source>
        <strain evidence="3">TR3.2</strain>
    </source>
</reference>
<evidence type="ECO:0000313" key="2">
    <source>
        <dbReference type="EMBL" id="ANX04388.1"/>
    </source>
</evidence>
<keyword evidence="3" id="KW-1185">Reference proteome</keyword>
<gene>
    <name evidence="2" type="ORF">PG2T_09495</name>
</gene>
<protein>
    <recommendedName>
        <fullName evidence="1">N-acetyltransferase domain-containing protein</fullName>
    </recommendedName>
</protein>
<evidence type="ECO:0000259" key="1">
    <source>
        <dbReference type="PROSITE" id="PS51186"/>
    </source>
</evidence>
<sequence length="146" mass="15782">MPPYTITQVRWPEHAAELLAIRRAVFVDEQGVPEALEVDGRDDGAWHLLARDGAGLPVGCARVLPDAHIGRLAVLRGTRGQGVGRDLLLAAVRLARRLGMGDLYLHAQTRARGFYEAAGFIAEGDEFPEAGIAHVLMRLPAGQART</sequence>
<dbReference type="InterPro" id="IPR039143">
    <property type="entry name" value="GNPNAT1-like"/>
</dbReference>
<dbReference type="InParanoid" id="A0A1B1YUB9"/>
<dbReference type="InterPro" id="IPR016181">
    <property type="entry name" value="Acyl_CoA_acyltransferase"/>
</dbReference>
<name>A0A1B1YUB9_9GAMM</name>
<dbReference type="KEGG" id="gbi:PG2T_09495"/>
<organism evidence="2 3">
    <name type="scientific">Immundisolibacter cernigliae</name>
    <dbReference type="NCBI Taxonomy" id="1810504"/>
    <lineage>
        <taxon>Bacteria</taxon>
        <taxon>Pseudomonadati</taxon>
        <taxon>Pseudomonadota</taxon>
        <taxon>Gammaproteobacteria</taxon>
        <taxon>Immundisolibacterales</taxon>
        <taxon>Immundisolibacteraceae</taxon>
        <taxon>Immundisolibacter</taxon>
    </lineage>
</organism>
<feature type="domain" description="N-acetyltransferase" evidence="1">
    <location>
        <begin position="4"/>
        <end position="142"/>
    </location>
</feature>
<dbReference type="PANTHER" id="PTHR13355:SF11">
    <property type="entry name" value="GLUCOSAMINE 6-PHOSPHATE N-ACETYLTRANSFERASE"/>
    <property type="match status" value="1"/>
</dbReference>
<dbReference type="Gene3D" id="3.40.630.30">
    <property type="match status" value="1"/>
</dbReference>
<dbReference type="EMBL" id="CP014671">
    <property type="protein sequence ID" value="ANX04388.1"/>
    <property type="molecule type" value="Genomic_DNA"/>
</dbReference>
<dbReference type="Proteomes" id="UP000092952">
    <property type="component" value="Chromosome"/>
</dbReference>
<evidence type="ECO:0000313" key="3">
    <source>
        <dbReference type="Proteomes" id="UP000092952"/>
    </source>
</evidence>
<dbReference type="AlphaFoldDB" id="A0A1B1YUB9"/>
<dbReference type="CDD" id="cd04301">
    <property type="entry name" value="NAT_SF"/>
    <property type="match status" value="1"/>
</dbReference>
<dbReference type="FunCoup" id="A0A1B1YUB9">
    <property type="interactions" value="53"/>
</dbReference>
<dbReference type="PANTHER" id="PTHR13355">
    <property type="entry name" value="GLUCOSAMINE 6-PHOSPHATE N-ACETYLTRANSFERASE"/>
    <property type="match status" value="1"/>
</dbReference>
<dbReference type="InterPro" id="IPR000182">
    <property type="entry name" value="GNAT_dom"/>
</dbReference>